<organism evidence="1 2">
    <name type="scientific">Mycolicibacterium hassiacum (strain DSM 44199 / CIP 105218 / JCM 12690 / 3849)</name>
    <name type="common">Mycobacterium hassiacum</name>
    <dbReference type="NCBI Taxonomy" id="1122247"/>
    <lineage>
        <taxon>Bacteria</taxon>
        <taxon>Bacillati</taxon>
        <taxon>Actinomycetota</taxon>
        <taxon>Actinomycetes</taxon>
        <taxon>Mycobacteriales</taxon>
        <taxon>Mycobacteriaceae</taxon>
        <taxon>Mycolicibacterium</taxon>
    </lineage>
</organism>
<dbReference type="OrthoDB" id="4738674at2"/>
<dbReference type="InterPro" id="IPR007969">
    <property type="entry name" value="DUF732"/>
</dbReference>
<accession>K5BC51</accession>
<reference evidence="1 2" key="1">
    <citation type="journal article" date="2012" name="J. Bacteriol.">
        <title>Genome sequence of Mycobacterium hassiacum DSM 44199, a rare source of heat-stable mycobacterial proteins.</title>
        <authorList>
            <person name="Tiago I."/>
            <person name="Maranha A."/>
            <person name="Mendes V."/>
            <person name="Alarico S."/>
            <person name="Moynihan P.J."/>
            <person name="Clarke A.J."/>
            <person name="Macedo-Ribeiro S."/>
            <person name="Pereira P.J."/>
            <person name="Empadinhas N."/>
        </authorList>
    </citation>
    <scope>NUCLEOTIDE SEQUENCE [LARGE SCALE GENOMIC DNA]</scope>
    <source>
        <strain evidence="2">DSM 44199 / CIP 105218 / JCM 12690 / 3849</strain>
    </source>
</reference>
<protein>
    <submittedName>
        <fullName evidence="1">Uncharacterized protein</fullName>
    </submittedName>
</protein>
<dbReference type="EMBL" id="AMRA01000027">
    <property type="protein sequence ID" value="EKF24920.1"/>
    <property type="molecule type" value="Genomic_DNA"/>
</dbReference>
<dbReference type="AlphaFoldDB" id="K5BC51"/>
<proteinExistence type="predicted"/>
<name>K5BC51_MYCHD</name>
<keyword evidence="2" id="KW-1185">Reference proteome</keyword>
<gene>
    <name evidence="1" type="ORF">C731_1095</name>
</gene>
<dbReference type="eggNOG" id="ENOG5031PVU">
    <property type="taxonomic scope" value="Bacteria"/>
</dbReference>
<dbReference type="PATRIC" id="fig|1122247.3.peg.1053"/>
<dbReference type="Pfam" id="PF05305">
    <property type="entry name" value="DUF732"/>
    <property type="match status" value="1"/>
</dbReference>
<evidence type="ECO:0000313" key="1">
    <source>
        <dbReference type="EMBL" id="EKF24920.1"/>
    </source>
</evidence>
<comment type="caution">
    <text evidence="1">The sequence shown here is derived from an EMBL/GenBank/DDBJ whole genome shotgun (WGS) entry which is preliminary data.</text>
</comment>
<sequence>MTFLHRMFTGLVAAAAIAGPVVWGGATAHAQNQDEKFAELVETLGIPVAPGTDLPAVGHRVCDMLGAGLSGTVNPVPVVRGVVNTLENSGIERAQAAGLMRAAVQVYCPQYTRFLGR</sequence>
<dbReference type="RefSeq" id="WP_005625446.1">
    <property type="nucleotide sequence ID" value="NZ_AMRA01000027.1"/>
</dbReference>
<dbReference type="STRING" id="1122247.GCA_000379865_03945"/>
<evidence type="ECO:0000313" key="2">
    <source>
        <dbReference type="Proteomes" id="UP000006265"/>
    </source>
</evidence>
<dbReference type="Proteomes" id="UP000006265">
    <property type="component" value="Unassembled WGS sequence"/>
</dbReference>